<feature type="binding site" evidence="8">
    <location>
        <position position="620"/>
    </location>
    <ligand>
        <name>Na(+)</name>
        <dbReference type="ChEBI" id="CHEBI:29101"/>
        <label>1</label>
    </ligand>
</feature>
<feature type="binding site" evidence="8">
    <location>
        <position position="520"/>
    </location>
    <ligand>
        <name>Na(+)</name>
        <dbReference type="ChEBI" id="CHEBI:29101"/>
        <label>1</label>
    </ligand>
</feature>
<evidence type="ECO:0000256" key="4">
    <source>
        <dbReference type="ARBA" id="ARBA00022692"/>
    </source>
</evidence>
<keyword evidence="7 12" id="KW-0472">Membrane</keyword>
<dbReference type="GO" id="GO:0005886">
    <property type="term" value="C:plasma membrane"/>
    <property type="evidence" value="ECO:0007669"/>
    <property type="project" value="TreeGrafter"/>
</dbReference>
<feature type="transmembrane region" description="Helical" evidence="12">
    <location>
        <begin position="254"/>
        <end position="274"/>
    </location>
</feature>
<evidence type="ECO:0000256" key="3">
    <source>
        <dbReference type="ARBA" id="ARBA00022448"/>
    </source>
</evidence>
<evidence type="ECO:0000313" key="14">
    <source>
        <dbReference type="Proteomes" id="UP000820818"/>
    </source>
</evidence>
<evidence type="ECO:0000256" key="12">
    <source>
        <dbReference type="SAM" id="Phobius"/>
    </source>
</evidence>
<organism evidence="13 14">
    <name type="scientific">Daphnia sinensis</name>
    <dbReference type="NCBI Taxonomy" id="1820382"/>
    <lineage>
        <taxon>Eukaryota</taxon>
        <taxon>Metazoa</taxon>
        <taxon>Ecdysozoa</taxon>
        <taxon>Arthropoda</taxon>
        <taxon>Crustacea</taxon>
        <taxon>Branchiopoda</taxon>
        <taxon>Diplostraca</taxon>
        <taxon>Cladocera</taxon>
        <taxon>Anomopoda</taxon>
        <taxon>Daphniidae</taxon>
        <taxon>Daphnia</taxon>
        <taxon>Daphnia similis group</taxon>
    </lineage>
</organism>
<feature type="transmembrane region" description="Helical" evidence="12">
    <location>
        <begin position="509"/>
        <end position="534"/>
    </location>
</feature>
<feature type="transmembrane region" description="Helical" evidence="12">
    <location>
        <begin position="286"/>
        <end position="310"/>
    </location>
</feature>
<dbReference type="SUPFAM" id="SSF161070">
    <property type="entry name" value="SNF-like"/>
    <property type="match status" value="1"/>
</dbReference>
<gene>
    <name evidence="13" type="ORF">GHT06_014886</name>
</gene>
<dbReference type="PANTHER" id="PTHR11616">
    <property type="entry name" value="SODIUM/CHLORIDE DEPENDENT TRANSPORTER"/>
    <property type="match status" value="1"/>
</dbReference>
<comment type="subcellular location">
    <subcellularLocation>
        <location evidence="1">Membrane</location>
        <topology evidence="1">Multi-pass membrane protein</topology>
    </subcellularLocation>
</comment>
<feature type="compositionally biased region" description="Basic residues" evidence="11">
    <location>
        <begin position="227"/>
        <end position="236"/>
    </location>
</feature>
<comment type="caution">
    <text evidence="13">The sequence shown here is derived from an EMBL/GenBank/DDBJ whole genome shotgun (WGS) entry which is preliminary data.</text>
</comment>
<feature type="binding site" evidence="8">
    <location>
        <position position="262"/>
    </location>
    <ligand>
        <name>Na(+)</name>
        <dbReference type="ChEBI" id="CHEBI:29101"/>
        <label>1</label>
    </ligand>
</feature>
<feature type="transmembrane region" description="Helical" evidence="12">
    <location>
        <begin position="681"/>
        <end position="703"/>
    </location>
</feature>
<feature type="transmembrane region" description="Helical" evidence="12">
    <location>
        <begin position="723"/>
        <end position="744"/>
    </location>
</feature>
<accession>A0AAD5PU95</accession>
<evidence type="ECO:0000256" key="1">
    <source>
        <dbReference type="ARBA" id="ARBA00004141"/>
    </source>
</evidence>
<feature type="binding site" evidence="8">
    <location>
        <position position="269"/>
    </location>
    <ligand>
        <name>Na(+)</name>
        <dbReference type="ChEBI" id="CHEBI:29101"/>
        <label>1</label>
    </ligand>
</feature>
<feature type="transmembrane region" description="Helical" evidence="12">
    <location>
        <begin position="435"/>
        <end position="452"/>
    </location>
</feature>
<evidence type="ECO:0000256" key="6">
    <source>
        <dbReference type="ARBA" id="ARBA00022989"/>
    </source>
</evidence>
<dbReference type="InterPro" id="IPR037272">
    <property type="entry name" value="SNS_sf"/>
</dbReference>
<feature type="transmembrane region" description="Helical" evidence="12">
    <location>
        <begin position="605"/>
        <end position="633"/>
    </location>
</feature>
<dbReference type="GO" id="GO:0089718">
    <property type="term" value="P:amino acid import across plasma membrane"/>
    <property type="evidence" value="ECO:0007669"/>
    <property type="project" value="TreeGrafter"/>
</dbReference>
<comment type="similarity">
    <text evidence="2 10">Belongs to the sodium:neurotransmitter symporter (SNF) (TC 2.A.22) family.</text>
</comment>
<keyword evidence="4 10" id="KW-0812">Transmembrane</keyword>
<dbReference type="PANTHER" id="PTHR11616:SF303">
    <property type="entry name" value="SODIUM- AND CHLORIDE-DEPENDENT GABA TRANSPORTER INE"/>
    <property type="match status" value="1"/>
</dbReference>
<name>A0AAD5PU95_9CRUS</name>
<dbReference type="Pfam" id="PF00209">
    <property type="entry name" value="SNF"/>
    <property type="match status" value="1"/>
</dbReference>
<evidence type="ECO:0000256" key="5">
    <source>
        <dbReference type="ARBA" id="ARBA00022847"/>
    </source>
</evidence>
<dbReference type="AlphaFoldDB" id="A0AAD5PU95"/>
<evidence type="ECO:0000256" key="11">
    <source>
        <dbReference type="SAM" id="MobiDB-lite"/>
    </source>
</evidence>
<feature type="disulfide bond" evidence="9">
    <location>
        <begin position="368"/>
        <end position="377"/>
    </location>
</feature>
<feature type="transmembrane region" description="Helical" evidence="12">
    <location>
        <begin position="464"/>
        <end position="484"/>
    </location>
</feature>
<keyword evidence="6 12" id="KW-1133">Transmembrane helix</keyword>
<keyword evidence="8" id="KW-0479">Metal-binding</keyword>
<keyword evidence="9" id="KW-1015">Disulfide bond</keyword>
<proteinExistence type="inferred from homology"/>
<keyword evidence="14" id="KW-1185">Reference proteome</keyword>
<reference evidence="13 14" key="1">
    <citation type="submission" date="2022-05" db="EMBL/GenBank/DDBJ databases">
        <title>A multi-omics perspective on studying reproductive biology in Daphnia sinensis.</title>
        <authorList>
            <person name="Jia J."/>
        </authorList>
    </citation>
    <scope>NUCLEOTIDE SEQUENCE [LARGE SCALE GENOMIC DNA]</scope>
    <source>
        <strain evidence="13 14">WSL</strain>
    </source>
</reference>
<dbReference type="GO" id="GO:0005283">
    <property type="term" value="F:amino acid:sodium symporter activity"/>
    <property type="evidence" value="ECO:0007669"/>
    <property type="project" value="TreeGrafter"/>
</dbReference>
<dbReference type="InterPro" id="IPR000175">
    <property type="entry name" value="Na/ntran_symport"/>
</dbReference>
<feature type="transmembrane region" description="Helical" evidence="12">
    <location>
        <begin position="322"/>
        <end position="344"/>
    </location>
</feature>
<feature type="binding site" evidence="8">
    <location>
        <position position="552"/>
    </location>
    <ligand>
        <name>Na(+)</name>
        <dbReference type="ChEBI" id="CHEBI:29101"/>
        <label>1</label>
    </ligand>
</feature>
<evidence type="ECO:0000256" key="2">
    <source>
        <dbReference type="ARBA" id="ARBA00006459"/>
    </source>
</evidence>
<evidence type="ECO:0000256" key="10">
    <source>
        <dbReference type="RuleBase" id="RU003732"/>
    </source>
</evidence>
<evidence type="ECO:0000256" key="7">
    <source>
        <dbReference type="ARBA" id="ARBA00023136"/>
    </source>
</evidence>
<dbReference type="GO" id="GO:0046872">
    <property type="term" value="F:metal ion binding"/>
    <property type="evidence" value="ECO:0007669"/>
    <property type="project" value="UniProtKB-KW"/>
</dbReference>
<sequence>MVSVEDASAVEPAKIHCITNVNNISQTTTILLDEDNSTRAECSISSSCIADTKESSKPFLSLEGVCQTAGFINSQNQQVAKFPSNVRFVVQPVAEDIISKADGGSDEENKHHHLSANSFTFPGANISADDINGHYNYWGSDPQAQLTVRSMASIGLGSSNGRKIHMRRVHTTGADLVSPLLLSPNGETIQTPWTFPTITKNISGMLDGPVEDGSSSSDESYSDTRKNKNKLRVRRRRHSLRTDRYTGQTWGSKVEFLLACVGFAAGLSNIWRFPYTAFKSGGGAFLIPYCIMVFLCGIPMQILELAVGQYTREGPVEAMRNICPLFSGVGIGMVLFSMLLSSYYSVVMSWAMLYLGSSFTSQLPWTHCNNTWNTEFCRQGSLPISARSNENVTGVQRLVAMEFANSSTHLRTPGQEFFDRRILQMTDRVTDMGEVHLELAICLLIAWILLYATIRKSVRWSGKAVYVTATLPYFLLLALTGRALTLDGADDGLRYFFHPDWSILLSSEVWVNALAQAFMSMGIAYGCLMAFASYNRFHNPLIRDALCLSVLNSLTSLIAGIIVFAALGHTALVYNVPIDEAATDGLSLSLVMYSTVVSQMPFPQFWSVFLFVMFIFIGLDTQFATVEVVLLTLHRFTKQFCNKKAVLMPDLVVVGMCMACFVGALPYITQGGIYLMHLTDYYVATVAVILLALIVAFATGVLYGANRLARNIREMTAHRPSPLLIISWLALTPLTILGVCIFHLCDLKGLVYHHGTYVFPEWTAILGWSVLAFILVPVPLFGIVAISQANGKSIFQKIGNSMKSQIAECPCCLRGVHGLKDTHSMVHLDNDVNGGPYSAYTFAEFAEVAYPEDGSYTVTSASSLPFTPSTLNSPLTPTLTVQYPSDEESSRILATSVESHRYQTD</sequence>
<dbReference type="Proteomes" id="UP000820818">
    <property type="component" value="Linkage Group LG5"/>
</dbReference>
<keyword evidence="8" id="KW-0915">Sodium</keyword>
<evidence type="ECO:0000256" key="9">
    <source>
        <dbReference type="PIRSR" id="PIRSR600175-2"/>
    </source>
</evidence>
<dbReference type="PROSITE" id="PS00610">
    <property type="entry name" value="NA_NEUROTRAN_SYMP_1"/>
    <property type="match status" value="1"/>
</dbReference>
<feature type="transmembrane region" description="Helical" evidence="12">
    <location>
        <begin position="764"/>
        <end position="787"/>
    </location>
</feature>
<dbReference type="PROSITE" id="PS50267">
    <property type="entry name" value="NA_NEUROTRAN_SYMP_3"/>
    <property type="match status" value="1"/>
</dbReference>
<dbReference type="PROSITE" id="PS00754">
    <property type="entry name" value="NA_NEUROTRAN_SYMP_2"/>
    <property type="match status" value="1"/>
</dbReference>
<protein>
    <recommendedName>
        <fullName evidence="10">Transporter</fullName>
    </recommendedName>
</protein>
<feature type="binding site" evidence="8">
    <location>
        <position position="264"/>
    </location>
    <ligand>
        <name>Na(+)</name>
        <dbReference type="ChEBI" id="CHEBI:29101"/>
        <label>1</label>
    </ligand>
</feature>
<dbReference type="PRINTS" id="PR00176">
    <property type="entry name" value="NANEUSMPORT"/>
</dbReference>
<feature type="transmembrane region" description="Helical" evidence="12">
    <location>
        <begin position="645"/>
        <end position="669"/>
    </location>
</feature>
<evidence type="ECO:0000313" key="13">
    <source>
        <dbReference type="EMBL" id="KAI9558133.1"/>
    </source>
</evidence>
<evidence type="ECO:0000256" key="8">
    <source>
        <dbReference type="PIRSR" id="PIRSR600175-1"/>
    </source>
</evidence>
<feature type="transmembrane region" description="Helical" evidence="12">
    <location>
        <begin position="546"/>
        <end position="567"/>
    </location>
</feature>
<keyword evidence="5 10" id="KW-0769">Symport</keyword>
<keyword evidence="3 10" id="KW-0813">Transport</keyword>
<feature type="region of interest" description="Disordered" evidence="11">
    <location>
        <begin position="206"/>
        <end position="236"/>
    </location>
</feature>
<dbReference type="EMBL" id="WJBH02000005">
    <property type="protein sequence ID" value="KAI9558133.1"/>
    <property type="molecule type" value="Genomic_DNA"/>
</dbReference>